<gene>
    <name evidence="5" type="primary">apaH</name>
    <name evidence="7" type="ORF">CAL13_18440</name>
</gene>
<dbReference type="Gene3D" id="3.60.21.10">
    <property type="match status" value="1"/>
</dbReference>
<dbReference type="EMBL" id="CP021109">
    <property type="protein sequence ID" value="ARP87972.1"/>
    <property type="molecule type" value="Genomic_DNA"/>
</dbReference>
<dbReference type="NCBIfam" id="NF001204">
    <property type="entry name" value="PRK00166.1"/>
    <property type="match status" value="1"/>
</dbReference>
<evidence type="ECO:0000313" key="7">
    <source>
        <dbReference type="EMBL" id="ARP87972.1"/>
    </source>
</evidence>
<dbReference type="GO" id="GO:0008803">
    <property type="term" value="F:bis(5'-nucleosyl)-tetraphosphatase (symmetrical) activity"/>
    <property type="evidence" value="ECO:0007669"/>
    <property type="project" value="UniProtKB-UniRule"/>
</dbReference>
<dbReference type="PIRSF" id="PIRSF000903">
    <property type="entry name" value="B5n-ttraPtase_sm"/>
    <property type="match status" value="1"/>
</dbReference>
<dbReference type="PANTHER" id="PTHR40942">
    <property type="match status" value="1"/>
</dbReference>
<evidence type="ECO:0000256" key="4">
    <source>
        <dbReference type="ARBA" id="ARBA00049417"/>
    </source>
</evidence>
<evidence type="ECO:0000256" key="1">
    <source>
        <dbReference type="ARBA" id="ARBA00003413"/>
    </source>
</evidence>
<comment type="function">
    <text evidence="1 5">Hydrolyzes diadenosine 5',5'''-P1,P4-tetraphosphate to yield ADP.</text>
</comment>
<dbReference type="SUPFAM" id="SSF56300">
    <property type="entry name" value="Metallo-dependent phosphatases"/>
    <property type="match status" value="1"/>
</dbReference>
<keyword evidence="8" id="KW-1185">Reference proteome</keyword>
<proteinExistence type="inferred from homology"/>
<evidence type="ECO:0000256" key="3">
    <source>
        <dbReference type="ARBA" id="ARBA00022801"/>
    </source>
</evidence>
<comment type="catalytic activity">
    <reaction evidence="4 5">
        <text>P(1),P(4)-bis(5'-adenosyl) tetraphosphate + H2O = 2 ADP + 2 H(+)</text>
        <dbReference type="Rhea" id="RHEA:24252"/>
        <dbReference type="ChEBI" id="CHEBI:15377"/>
        <dbReference type="ChEBI" id="CHEBI:15378"/>
        <dbReference type="ChEBI" id="CHEBI:58141"/>
        <dbReference type="ChEBI" id="CHEBI:456216"/>
        <dbReference type="EC" id="3.6.1.41"/>
    </reaction>
</comment>
<dbReference type="EC" id="3.6.1.41" evidence="5"/>
<dbReference type="CDD" id="cd07422">
    <property type="entry name" value="MPP_ApaH"/>
    <property type="match status" value="1"/>
</dbReference>
<sequence length="288" mass="31884">MSATTAPKDTGLSASIWMIGDLQGCCEPLERLLAHPDLVGEPESRFWFAGDLVNRGPQSLATLRRVIALEDRAVAVLGNHDLHLLAAAAGVRRPGKSDTIQEILDAPDAKDLIDWLRWRPLAHFEHNHLLVHAGALAKWDVAKTLSLAGEVQDVLRGPNWQRALQKMYGNQPTTWDDEMHGGKRLRVIINALTRMRLCTPAGHMEFDTKVAPGAWPAGLIPWYDVPNRKTRDITVVFGHWSTLGLLLRKDVICLDTGCVWGGMLTALRMQDRKLVQVSCGKGLDPNAH</sequence>
<dbReference type="Pfam" id="PF00149">
    <property type="entry name" value="Metallophos"/>
    <property type="match status" value="1"/>
</dbReference>
<dbReference type="InterPro" id="IPR004843">
    <property type="entry name" value="Calcineurin-like_PHP"/>
</dbReference>
<keyword evidence="3 5" id="KW-0378">Hydrolase</keyword>
<name>A0A1W6Z3N5_9BORD</name>
<accession>A0A1W6Z3N5</accession>
<evidence type="ECO:0000259" key="6">
    <source>
        <dbReference type="Pfam" id="PF00149"/>
    </source>
</evidence>
<protein>
    <recommendedName>
        <fullName evidence="5">Bis(5'-nucleosyl)-tetraphosphatase, symmetrical</fullName>
        <ecNumber evidence="5">3.6.1.41</ecNumber>
    </recommendedName>
    <alternativeName>
        <fullName evidence="5">Ap4A hydrolase</fullName>
    </alternativeName>
    <alternativeName>
        <fullName evidence="5">Diadenosine 5',5'''-P1,P4-tetraphosphate pyrophosphohydrolase</fullName>
    </alternativeName>
    <alternativeName>
        <fullName evidence="5">Diadenosine tetraphosphatase</fullName>
    </alternativeName>
</protein>
<evidence type="ECO:0000256" key="2">
    <source>
        <dbReference type="ARBA" id="ARBA00005419"/>
    </source>
</evidence>
<dbReference type="AlphaFoldDB" id="A0A1W6Z3N5"/>
<dbReference type="Proteomes" id="UP000194139">
    <property type="component" value="Chromosome"/>
</dbReference>
<feature type="domain" description="Calcineurin-like phosphoesterase" evidence="6">
    <location>
        <begin position="15"/>
        <end position="155"/>
    </location>
</feature>
<reference evidence="7 8" key="1">
    <citation type="submission" date="2017-05" db="EMBL/GenBank/DDBJ databases">
        <title>Complete and WGS of Bordetella genogroups.</title>
        <authorList>
            <person name="Spilker T."/>
            <person name="LiPuma J."/>
        </authorList>
    </citation>
    <scope>NUCLEOTIDE SEQUENCE [LARGE SCALE GENOMIC DNA]</scope>
    <source>
        <strain evidence="7 8">AU17164</strain>
    </source>
</reference>
<evidence type="ECO:0000256" key="5">
    <source>
        <dbReference type="HAMAP-Rule" id="MF_00199"/>
    </source>
</evidence>
<dbReference type="InterPro" id="IPR029052">
    <property type="entry name" value="Metallo-depent_PP-like"/>
</dbReference>
<evidence type="ECO:0000313" key="8">
    <source>
        <dbReference type="Proteomes" id="UP000194139"/>
    </source>
</evidence>
<comment type="similarity">
    <text evidence="2 5">Belongs to the Ap4A hydrolase family.</text>
</comment>
<dbReference type="HAMAP" id="MF_00199">
    <property type="entry name" value="ApaH"/>
    <property type="match status" value="1"/>
</dbReference>
<dbReference type="InterPro" id="IPR004617">
    <property type="entry name" value="ApaH"/>
</dbReference>
<dbReference type="NCBIfam" id="TIGR00668">
    <property type="entry name" value="apaH"/>
    <property type="match status" value="1"/>
</dbReference>
<dbReference type="PANTHER" id="PTHR40942:SF4">
    <property type="entry name" value="CYTOCHROME C5"/>
    <property type="match status" value="1"/>
</dbReference>
<organism evidence="7 8">
    <name type="scientific">Bordetella genomosp. 9</name>
    <dbReference type="NCBI Taxonomy" id="1416803"/>
    <lineage>
        <taxon>Bacteria</taxon>
        <taxon>Pseudomonadati</taxon>
        <taxon>Pseudomonadota</taxon>
        <taxon>Betaproteobacteria</taxon>
        <taxon>Burkholderiales</taxon>
        <taxon>Alcaligenaceae</taxon>
        <taxon>Bordetella</taxon>
    </lineage>
</organism>